<evidence type="ECO:0000313" key="3">
    <source>
        <dbReference type="EMBL" id="QDT14402.1"/>
    </source>
</evidence>
<sequence>MTPPLSRRQFVQTSSAAAAGASLAVPAAARDEGDAASPGDRPVRVAVMGLGRGLSLAKTFSGLPNVTVAALCDVDAGRLNRAMKEVTALSGAAPSSATDVREVLADPSIDALLVAAPNFWHTPAALLALEAGKHVYVEKPCSHTPAEGERLEAAAKRTGLCVQHGTQRRSAPLILEGMDLVRGGEIGDVYLARGWYANGRGPVNLDAPTEPPPSLDYDLWQGPVPRAPYRAGMIPYNWHWFWDYGNGELGNNGVHALDLARWGLDAEFPDSVVCTAGRYAWDDDQQTPDTAQCAWTFPGGKQMTWEGLSCNKLGLMGDGFGVTFHGTNGSVQLTSGGYRSFDRQGKETHRSANSDFGEMEAAHAANFVAAIRADDPGLLHAPADVAHRSTLPCHLGNIAHRVGRRLTCDPATGRILHDEEASALWDREYAEGWNPARPA</sequence>
<dbReference type="SUPFAM" id="SSF51735">
    <property type="entry name" value="NAD(P)-binding Rossmann-fold domains"/>
    <property type="match status" value="1"/>
</dbReference>
<evidence type="ECO:0000259" key="2">
    <source>
        <dbReference type="Pfam" id="PF19051"/>
    </source>
</evidence>
<dbReference type="EC" id="1.1.1.18" evidence="3"/>
<dbReference type="InterPro" id="IPR000683">
    <property type="entry name" value="Gfo/Idh/MocA-like_OxRdtase_N"/>
</dbReference>
<dbReference type="GO" id="GO:0050112">
    <property type="term" value="F:inositol 2-dehydrogenase (NAD+) activity"/>
    <property type="evidence" value="ECO:0007669"/>
    <property type="project" value="UniProtKB-EC"/>
</dbReference>
<dbReference type="KEGG" id="acaf:CA12_04750"/>
<dbReference type="EMBL" id="CP036265">
    <property type="protein sequence ID" value="QDT14402.1"/>
    <property type="molecule type" value="Genomic_DNA"/>
</dbReference>
<dbReference type="Proteomes" id="UP000318741">
    <property type="component" value="Chromosome"/>
</dbReference>
<dbReference type="AlphaFoldDB" id="A0A517P4T7"/>
<evidence type="ECO:0000259" key="1">
    <source>
        <dbReference type="Pfam" id="PF01408"/>
    </source>
</evidence>
<dbReference type="InterPro" id="IPR043906">
    <property type="entry name" value="Gfo/Idh/MocA_OxRdtase_bact_C"/>
</dbReference>
<dbReference type="PROSITE" id="PS51318">
    <property type="entry name" value="TAT"/>
    <property type="match status" value="1"/>
</dbReference>
<keyword evidence="4" id="KW-1185">Reference proteome</keyword>
<dbReference type="PANTHER" id="PTHR43818:SF5">
    <property type="entry name" value="OXIDOREDUCTASE FAMILY PROTEIN"/>
    <property type="match status" value="1"/>
</dbReference>
<reference evidence="3 4" key="1">
    <citation type="submission" date="2019-02" db="EMBL/GenBank/DDBJ databases">
        <title>Deep-cultivation of Planctomycetes and their phenomic and genomic characterization uncovers novel biology.</title>
        <authorList>
            <person name="Wiegand S."/>
            <person name="Jogler M."/>
            <person name="Boedeker C."/>
            <person name="Pinto D."/>
            <person name="Vollmers J."/>
            <person name="Rivas-Marin E."/>
            <person name="Kohn T."/>
            <person name="Peeters S.H."/>
            <person name="Heuer A."/>
            <person name="Rast P."/>
            <person name="Oberbeckmann S."/>
            <person name="Bunk B."/>
            <person name="Jeske O."/>
            <person name="Meyerdierks A."/>
            <person name="Storesund J.E."/>
            <person name="Kallscheuer N."/>
            <person name="Luecker S."/>
            <person name="Lage O.M."/>
            <person name="Pohl T."/>
            <person name="Merkel B.J."/>
            <person name="Hornburger P."/>
            <person name="Mueller R.-W."/>
            <person name="Bruemmer F."/>
            <person name="Labrenz M."/>
            <person name="Spormann A.M."/>
            <person name="Op den Camp H."/>
            <person name="Overmann J."/>
            <person name="Amann R."/>
            <person name="Jetten M.S.M."/>
            <person name="Mascher T."/>
            <person name="Medema M.H."/>
            <person name="Devos D.P."/>
            <person name="Kaster A.-K."/>
            <person name="Ovreas L."/>
            <person name="Rohde M."/>
            <person name="Galperin M.Y."/>
            <person name="Jogler C."/>
        </authorList>
    </citation>
    <scope>NUCLEOTIDE SEQUENCE [LARGE SCALE GENOMIC DNA]</scope>
    <source>
        <strain evidence="3 4">CA12</strain>
    </source>
</reference>
<dbReference type="Pfam" id="PF19051">
    <property type="entry name" value="GFO_IDH_MocA_C2"/>
    <property type="match status" value="1"/>
</dbReference>
<dbReference type="OrthoDB" id="9788246at2"/>
<dbReference type="GO" id="GO:0000166">
    <property type="term" value="F:nucleotide binding"/>
    <property type="evidence" value="ECO:0007669"/>
    <property type="project" value="InterPro"/>
</dbReference>
<proteinExistence type="predicted"/>
<name>A0A517P4T7_9PLAN</name>
<accession>A0A517P4T7</accession>
<keyword evidence="3" id="KW-0560">Oxidoreductase</keyword>
<dbReference type="PANTHER" id="PTHR43818">
    <property type="entry name" value="BCDNA.GH03377"/>
    <property type="match status" value="1"/>
</dbReference>
<dbReference type="Gene3D" id="3.40.50.720">
    <property type="entry name" value="NAD(P)-binding Rossmann-like Domain"/>
    <property type="match status" value="1"/>
</dbReference>
<dbReference type="InterPro" id="IPR036291">
    <property type="entry name" value="NAD(P)-bd_dom_sf"/>
</dbReference>
<feature type="domain" description="Gfo/Idh/MocA-like oxidoreductase N-terminal" evidence="1">
    <location>
        <begin position="43"/>
        <end position="165"/>
    </location>
</feature>
<protein>
    <submittedName>
        <fullName evidence="3">Inositol 2-dehydrogenase</fullName>
        <ecNumber evidence="3">1.1.1.18</ecNumber>
    </submittedName>
</protein>
<dbReference type="InterPro" id="IPR006311">
    <property type="entry name" value="TAT_signal"/>
</dbReference>
<feature type="domain" description="Gfo/Idh/MocA-like oxidoreductase bacterial type C-terminal" evidence="2">
    <location>
        <begin position="202"/>
        <end position="433"/>
    </location>
</feature>
<dbReference type="InterPro" id="IPR050463">
    <property type="entry name" value="Gfo/Idh/MocA_oxidrdct_glycsds"/>
</dbReference>
<organism evidence="3 4">
    <name type="scientific">Alienimonas californiensis</name>
    <dbReference type="NCBI Taxonomy" id="2527989"/>
    <lineage>
        <taxon>Bacteria</taxon>
        <taxon>Pseudomonadati</taxon>
        <taxon>Planctomycetota</taxon>
        <taxon>Planctomycetia</taxon>
        <taxon>Planctomycetales</taxon>
        <taxon>Planctomycetaceae</taxon>
        <taxon>Alienimonas</taxon>
    </lineage>
</organism>
<evidence type="ECO:0000313" key="4">
    <source>
        <dbReference type="Proteomes" id="UP000318741"/>
    </source>
</evidence>
<dbReference type="SUPFAM" id="SSF55347">
    <property type="entry name" value="Glyceraldehyde-3-phosphate dehydrogenase-like, C-terminal domain"/>
    <property type="match status" value="1"/>
</dbReference>
<dbReference type="RefSeq" id="WP_145357205.1">
    <property type="nucleotide sequence ID" value="NZ_CP036265.1"/>
</dbReference>
<gene>
    <name evidence="3" type="primary">iolG_2</name>
    <name evidence="3" type="ORF">CA12_04750</name>
</gene>
<dbReference type="Pfam" id="PF01408">
    <property type="entry name" value="GFO_IDH_MocA"/>
    <property type="match status" value="1"/>
</dbReference>
<dbReference type="Gene3D" id="3.30.360.10">
    <property type="entry name" value="Dihydrodipicolinate Reductase, domain 2"/>
    <property type="match status" value="1"/>
</dbReference>